<protein>
    <submittedName>
        <fullName evidence="1">Uncharacterized protein</fullName>
    </submittedName>
</protein>
<keyword evidence="2" id="KW-1185">Reference proteome</keyword>
<reference evidence="1" key="1">
    <citation type="submission" date="2020-10" db="EMBL/GenBank/DDBJ databases">
        <title>Taxonomic study of unclassified bacteria belonging to the class Ktedonobacteria.</title>
        <authorList>
            <person name="Yabe S."/>
            <person name="Wang C.M."/>
            <person name="Zheng Y."/>
            <person name="Sakai Y."/>
            <person name="Cavaletti L."/>
            <person name="Monciardini P."/>
            <person name="Donadio S."/>
        </authorList>
    </citation>
    <scope>NUCLEOTIDE SEQUENCE</scope>
    <source>
        <strain evidence="1">ID150040</strain>
    </source>
</reference>
<dbReference type="AlphaFoldDB" id="A0A8J3ILX6"/>
<evidence type="ECO:0000313" key="1">
    <source>
        <dbReference type="EMBL" id="GHO93994.1"/>
    </source>
</evidence>
<gene>
    <name evidence="1" type="ORF">KSF_040420</name>
</gene>
<accession>A0A8J3ILX6</accession>
<comment type="caution">
    <text evidence="1">The sequence shown here is derived from an EMBL/GenBank/DDBJ whole genome shotgun (WGS) entry which is preliminary data.</text>
</comment>
<organism evidence="1 2">
    <name type="scientific">Reticulibacter mediterranei</name>
    <dbReference type="NCBI Taxonomy" id="2778369"/>
    <lineage>
        <taxon>Bacteria</taxon>
        <taxon>Bacillati</taxon>
        <taxon>Chloroflexota</taxon>
        <taxon>Ktedonobacteria</taxon>
        <taxon>Ktedonobacterales</taxon>
        <taxon>Reticulibacteraceae</taxon>
        <taxon>Reticulibacter</taxon>
    </lineage>
</organism>
<evidence type="ECO:0000313" key="2">
    <source>
        <dbReference type="Proteomes" id="UP000597444"/>
    </source>
</evidence>
<name>A0A8J3ILX6_9CHLR</name>
<sequence>MNLNTFKQIRHQIYQYYERSADALFESCDVIPPCVNDLAMTELVQKAASAAVGEDHVDNDEEVMTAG</sequence>
<dbReference type="Proteomes" id="UP000597444">
    <property type="component" value="Unassembled WGS sequence"/>
</dbReference>
<dbReference type="EMBL" id="BNJK01000001">
    <property type="protein sequence ID" value="GHO93994.1"/>
    <property type="molecule type" value="Genomic_DNA"/>
</dbReference>
<dbReference type="RefSeq" id="WP_220204757.1">
    <property type="nucleotide sequence ID" value="NZ_BNJK01000001.1"/>
</dbReference>
<proteinExistence type="predicted"/>